<comment type="subcellular location">
    <subcellularLocation>
        <location evidence="1">Nucleus</location>
    </subcellularLocation>
</comment>
<protein>
    <submittedName>
        <fullName evidence="7">Similar to S.cerevisiae protein PTA1 (Subunit of holo-CPF)</fullName>
    </submittedName>
</protein>
<dbReference type="EMBL" id="LT671826">
    <property type="protein sequence ID" value="SHO79446.1"/>
    <property type="molecule type" value="Genomic_DNA"/>
</dbReference>
<dbReference type="GO" id="GO:0005847">
    <property type="term" value="C:mRNA cleavage and polyadenylation specificity factor complex"/>
    <property type="evidence" value="ECO:0007669"/>
    <property type="project" value="TreeGrafter"/>
</dbReference>
<evidence type="ECO:0000256" key="4">
    <source>
        <dbReference type="SAM" id="MobiDB-lite"/>
    </source>
</evidence>
<gene>
    <name evidence="7" type="ORF">MSYG_3795</name>
</gene>
<dbReference type="GO" id="GO:0006397">
    <property type="term" value="P:mRNA processing"/>
    <property type="evidence" value="ECO:0007669"/>
    <property type="project" value="UniProtKB-KW"/>
</dbReference>
<proteinExistence type="predicted"/>
<dbReference type="InterPro" id="IPR032460">
    <property type="entry name" value="Symplekin/Pta1_N"/>
</dbReference>
<evidence type="ECO:0000256" key="3">
    <source>
        <dbReference type="ARBA" id="ARBA00023242"/>
    </source>
</evidence>
<dbReference type="PANTHER" id="PTHR15245:SF20">
    <property type="entry name" value="SYMPLEKIN"/>
    <property type="match status" value="1"/>
</dbReference>
<dbReference type="Gene3D" id="1.25.10.10">
    <property type="entry name" value="Leucine-rich Repeat Variant"/>
    <property type="match status" value="1"/>
</dbReference>
<dbReference type="STRING" id="1230383.A0A1M8AAD7"/>
<dbReference type="InterPro" id="IPR011989">
    <property type="entry name" value="ARM-like"/>
</dbReference>
<dbReference type="PANTHER" id="PTHR15245">
    <property type="entry name" value="SYMPLEKIN-RELATED"/>
    <property type="match status" value="1"/>
</dbReference>
<sequence>MLAAPASFLCATMATVDPIQALCGVLAQATGGAYVVDLRMPDGIHRLAEVVDLLFGKRIVAAEVRERATLHVPAALMVLLADPTGAHAKLACECFASVYPRVFLHVSQDLSPMSRHLWQIVCAIKERITFTIDNGALGARIGAAKACQRWIQVQSTPDGDPRLQNRAEINLNVIPREHPFLQAPELEAEGDQVFTKLITLLFTSSAPSLVMAVTQVLTRLARLRTKLNKVVIESFTSWTPQSLDSLAPVHIRSAENTIRLAMVHFLQHGSVEPQTTQLTQALERQKQRMDTAAREAYMAQKEGQGRKRDSLKDSDQAMAKRARAATPNDPRQPQGMTAADLARLPLNSVVDAIIAGLQSVPEARLKTAIAEFVRASAPVAPQEPVDPLKMDVGDDDIAPVEPAAPTAEDSTPLKSLEHFELPSPVPLEQREAQALIVDAVSRICETGSQLVPAQALERASEGHAALWIKLAVRLATRGLDTTVQAVPAPALPELQAQADKVRGLLLDFVSQDFCERRGIAQQWLAEEWACDRMRQKHGMESSAYHTWLDRILDTQLSTPQVDDVALGSFLRELPEIPLVVLDRLYELCLERSTIGEGFSLLRDVSTARPPLRVPVCHKVLQLTRHSERLVRGKAIVTARTWVLQRGPLAEPVLDFARESLHLLVEEAKAHDSALAKAPASTEAEEAEETAADPLGLNEQDVLRLIELALVLSVKQPSFFAEVVRIYPLVPAPVQAAMQKHVTPVARSVGPNSTALLDVLRYYPDGADTLVVAILRILTEKSHTRALAELVQHLCAHRGLDVEFLLPLVAHLDREAMLEALPKVVSVLSDPTEEHKIEVHHLFQTLIAPAIQATGAQGGGEQPTTTATLTPVDLLVLLHVHEKEIGLKPALVAVQICFSMGEVFRSDVLTAVLNRLVEEEPVPVLFMRTAIMATKSFRTLGSYVSTSLLSRLVQKEIWKEPRLWDGFALCASLTAPTSFGAMLQLPLPQLEQLIRKQPTLRDPLRDYLIYKAGGPARHGPLLNMLDSIAT</sequence>
<dbReference type="OMA" id="NVRYGIM"/>
<feature type="compositionally biased region" description="Basic and acidic residues" evidence="4">
    <location>
        <begin position="303"/>
        <end position="315"/>
    </location>
</feature>
<name>A0A1M8AAD7_MALS4</name>
<evidence type="ECO:0000313" key="8">
    <source>
        <dbReference type="Proteomes" id="UP000186303"/>
    </source>
</evidence>
<keyword evidence="2" id="KW-0507">mRNA processing</keyword>
<reference evidence="8" key="1">
    <citation type="journal article" date="2017" name="Nucleic Acids Res.">
        <title>Proteogenomics produces comprehensive and highly accurate protein-coding gene annotation in a complete genome assembly of Malassezia sympodialis.</title>
        <authorList>
            <person name="Zhu Y."/>
            <person name="Engstroem P.G."/>
            <person name="Tellgren-Roth C."/>
            <person name="Baudo C.D."/>
            <person name="Kennell J.C."/>
            <person name="Sun S."/>
            <person name="Billmyre R.B."/>
            <person name="Schroeder M.S."/>
            <person name="Andersson A."/>
            <person name="Holm T."/>
            <person name="Sigurgeirsson B."/>
            <person name="Wu G."/>
            <person name="Sankaranarayanan S.R."/>
            <person name="Siddharthan R."/>
            <person name="Sanyal K."/>
            <person name="Lundeberg J."/>
            <person name="Nystedt B."/>
            <person name="Boekhout T."/>
            <person name="Dawson T.L. Jr."/>
            <person name="Heitman J."/>
            <person name="Scheynius A."/>
            <person name="Lehtioe J."/>
        </authorList>
    </citation>
    <scope>NUCLEOTIDE SEQUENCE [LARGE SCALE GENOMIC DNA]</scope>
    <source>
        <strain evidence="8">ATCC 42132</strain>
    </source>
</reference>
<dbReference type="InterPro" id="IPR022075">
    <property type="entry name" value="Symplekin_C"/>
</dbReference>
<keyword evidence="3" id="KW-0539">Nucleus</keyword>
<dbReference type="AlphaFoldDB" id="A0A1M8AAD7"/>
<accession>A0A1M8AAD7</accession>
<feature type="domain" description="Symplekin C-terminal" evidence="6">
    <location>
        <begin position="800"/>
        <end position="995"/>
    </location>
</feature>
<dbReference type="VEuPathDB" id="FungiDB:MSYG_3795"/>
<dbReference type="OrthoDB" id="331600at2759"/>
<feature type="region of interest" description="Disordered" evidence="4">
    <location>
        <begin position="289"/>
        <end position="335"/>
    </location>
</feature>
<evidence type="ECO:0000259" key="5">
    <source>
        <dbReference type="Pfam" id="PF11935"/>
    </source>
</evidence>
<keyword evidence="8" id="KW-1185">Reference proteome</keyword>
<evidence type="ECO:0000313" key="7">
    <source>
        <dbReference type="EMBL" id="SHO79446.1"/>
    </source>
</evidence>
<evidence type="ECO:0000256" key="1">
    <source>
        <dbReference type="ARBA" id="ARBA00004123"/>
    </source>
</evidence>
<feature type="domain" description="Symplekin/Pta1 N-terminal" evidence="5">
    <location>
        <begin position="89"/>
        <end position="294"/>
    </location>
</feature>
<dbReference type="InterPro" id="IPR021850">
    <property type="entry name" value="Symplekin/Pta1"/>
</dbReference>
<evidence type="ECO:0000256" key="2">
    <source>
        <dbReference type="ARBA" id="ARBA00022664"/>
    </source>
</evidence>
<dbReference type="Proteomes" id="UP000186303">
    <property type="component" value="Chromosome 6"/>
</dbReference>
<dbReference type="Pfam" id="PF11935">
    <property type="entry name" value="SYMPK_PTA1_N"/>
    <property type="match status" value="1"/>
</dbReference>
<organism evidence="7 8">
    <name type="scientific">Malassezia sympodialis (strain ATCC 42132)</name>
    <name type="common">Atopic eczema-associated yeast</name>
    <dbReference type="NCBI Taxonomy" id="1230383"/>
    <lineage>
        <taxon>Eukaryota</taxon>
        <taxon>Fungi</taxon>
        <taxon>Dikarya</taxon>
        <taxon>Basidiomycota</taxon>
        <taxon>Ustilaginomycotina</taxon>
        <taxon>Malasseziomycetes</taxon>
        <taxon>Malasseziales</taxon>
        <taxon>Malasseziaceae</taxon>
        <taxon>Malassezia</taxon>
    </lineage>
</organism>
<evidence type="ECO:0000259" key="6">
    <source>
        <dbReference type="Pfam" id="PF12295"/>
    </source>
</evidence>
<dbReference type="Pfam" id="PF12295">
    <property type="entry name" value="Symplekin_C"/>
    <property type="match status" value="1"/>
</dbReference>